<organism evidence="1 2">
    <name type="scientific">Triparma laevis f. longispina</name>
    <dbReference type="NCBI Taxonomy" id="1714387"/>
    <lineage>
        <taxon>Eukaryota</taxon>
        <taxon>Sar</taxon>
        <taxon>Stramenopiles</taxon>
        <taxon>Ochrophyta</taxon>
        <taxon>Bolidophyceae</taxon>
        <taxon>Parmales</taxon>
        <taxon>Triparmaceae</taxon>
        <taxon>Triparma</taxon>
    </lineage>
</organism>
<protein>
    <submittedName>
        <fullName evidence="1">Uncharacterized protein</fullName>
    </submittedName>
</protein>
<dbReference type="OrthoDB" id="197218at2759"/>
<evidence type="ECO:0000313" key="1">
    <source>
        <dbReference type="EMBL" id="GMI04145.1"/>
    </source>
</evidence>
<accession>A0A9W7C6Z3</accession>
<gene>
    <name evidence="1" type="ORF">TrLO_g10902</name>
</gene>
<name>A0A9W7C6Z3_9STRA</name>
<dbReference type="AlphaFoldDB" id="A0A9W7C6Z3"/>
<proteinExistence type="predicted"/>
<sequence length="577" mass="63867">MKFYYATISLSLTTTSIIAARTDEPITRKILNAMQQNSTGSDYPFSKWHSYKTCWSKISKEFDFNVLDSTDSLFSGFLFWGPTNGTGITVPPQPTDLGDDVWDQPQNYLEHYPSPVAGDDDELEGASKTFVVQPCNYNSNIAYYEASLTFCNAKKYKDFSTPSSTILLLAASFTSLGTGSAFFHGSATQLGNRIDNAPIGQIAITAHQVAVSSLGENEVVSACLPEEEIDDSIVNGTEVIKGFSRIFVDKEIEEWDQAILDLGTQFQNDYKVTFSCIVTTIVRIVLPTRIGTVLLNFLCTIFGFEQYMIDFLFNEYDAELQGLLVDKVNVVSGDDKKLLLKRGLGVLLKIGYAMFWQEELFAGPWLTSTRANDIGAFLQPFVNVLADYMTGYEHPTVVRTGHNIYPDCNRCRKQEPHSKWHEQSSVGLVDLVYLTDDVDILLRTGKLGPDSTTSTETDSDILSEQIAAFLKTDEAACLRNNPHDHGISCIGELWFGKGVFQNEFKCGAEASPAACLKDHITSHSSPMGQVISTCAQEAGPMTTEGHWKVETFSACVASNLPSLSEGDFFRFLDFVLN</sequence>
<evidence type="ECO:0000313" key="2">
    <source>
        <dbReference type="Proteomes" id="UP001165122"/>
    </source>
</evidence>
<dbReference type="Proteomes" id="UP001165122">
    <property type="component" value="Unassembled WGS sequence"/>
</dbReference>
<keyword evidence="2" id="KW-1185">Reference proteome</keyword>
<reference evidence="2" key="1">
    <citation type="journal article" date="2023" name="Commun. Biol.">
        <title>Genome analysis of Parmales, the sister group of diatoms, reveals the evolutionary specialization of diatoms from phago-mixotrophs to photoautotrophs.</title>
        <authorList>
            <person name="Ban H."/>
            <person name="Sato S."/>
            <person name="Yoshikawa S."/>
            <person name="Yamada K."/>
            <person name="Nakamura Y."/>
            <person name="Ichinomiya M."/>
            <person name="Sato N."/>
            <person name="Blanc-Mathieu R."/>
            <person name="Endo H."/>
            <person name="Kuwata A."/>
            <person name="Ogata H."/>
        </authorList>
    </citation>
    <scope>NUCLEOTIDE SEQUENCE [LARGE SCALE GENOMIC DNA]</scope>
    <source>
        <strain evidence="2">NIES 3700</strain>
    </source>
</reference>
<dbReference type="EMBL" id="BRXW01000068">
    <property type="protein sequence ID" value="GMI04145.1"/>
    <property type="molecule type" value="Genomic_DNA"/>
</dbReference>
<comment type="caution">
    <text evidence="1">The sequence shown here is derived from an EMBL/GenBank/DDBJ whole genome shotgun (WGS) entry which is preliminary data.</text>
</comment>